<organism evidence="1 2">
    <name type="scientific">Pocillopora damicornis</name>
    <name type="common">Cauliflower coral</name>
    <name type="synonym">Millepora damicornis</name>
    <dbReference type="NCBI Taxonomy" id="46731"/>
    <lineage>
        <taxon>Eukaryota</taxon>
        <taxon>Metazoa</taxon>
        <taxon>Cnidaria</taxon>
        <taxon>Anthozoa</taxon>
        <taxon>Hexacorallia</taxon>
        <taxon>Scleractinia</taxon>
        <taxon>Astrocoeniina</taxon>
        <taxon>Pocilloporidae</taxon>
        <taxon>Pocillopora</taxon>
    </lineage>
</organism>
<comment type="caution">
    <text evidence="1">The sequence shown here is derived from an EMBL/GenBank/DDBJ whole genome shotgun (WGS) entry which is preliminary data.</text>
</comment>
<dbReference type="Proteomes" id="UP000275408">
    <property type="component" value="Unassembled WGS sequence"/>
</dbReference>
<gene>
    <name evidence="1" type="ORF">pdam_00026040</name>
</gene>
<accession>A0A3M6TEJ2</accession>
<dbReference type="AlphaFoldDB" id="A0A3M6TEJ2"/>
<dbReference type="STRING" id="46731.A0A3M6TEJ2"/>
<keyword evidence="2" id="KW-1185">Reference proteome</keyword>
<name>A0A3M6TEJ2_POCDA</name>
<reference evidence="1 2" key="1">
    <citation type="journal article" date="2018" name="Sci. Rep.">
        <title>Comparative analysis of the Pocillopora damicornis genome highlights role of immune system in coral evolution.</title>
        <authorList>
            <person name="Cunning R."/>
            <person name="Bay R.A."/>
            <person name="Gillette P."/>
            <person name="Baker A.C."/>
            <person name="Traylor-Knowles N."/>
        </authorList>
    </citation>
    <scope>NUCLEOTIDE SEQUENCE [LARGE SCALE GENOMIC DNA]</scope>
    <source>
        <strain evidence="1">RSMAS</strain>
        <tissue evidence="1">Whole animal</tissue>
    </source>
</reference>
<sequence length="139" mass="15388">TNICGKKLEKAVGHRAVVKLFCRATSKAMKANLKASLKHSPDQVVLYVGSNNLKYKRQVENSSDATSAISRLTSTRDEFNRANGWKLIQHLKITENGLIKGGLHLSYKGNQNIFNNFNALSADFLRAACVLNPIVNPVY</sequence>
<feature type="non-terminal residue" evidence="1">
    <location>
        <position position="1"/>
    </location>
</feature>
<evidence type="ECO:0000313" key="1">
    <source>
        <dbReference type="EMBL" id="RMX39825.1"/>
    </source>
</evidence>
<proteinExistence type="predicted"/>
<dbReference type="Gene3D" id="3.40.50.12690">
    <property type="match status" value="1"/>
</dbReference>
<dbReference type="EMBL" id="RCHS01003776">
    <property type="protein sequence ID" value="RMX39825.1"/>
    <property type="molecule type" value="Genomic_DNA"/>
</dbReference>
<evidence type="ECO:0000313" key="2">
    <source>
        <dbReference type="Proteomes" id="UP000275408"/>
    </source>
</evidence>
<protein>
    <submittedName>
        <fullName evidence="1">Uncharacterized protein</fullName>
    </submittedName>
</protein>